<dbReference type="InterPro" id="IPR000330">
    <property type="entry name" value="SNF2_N"/>
</dbReference>
<dbReference type="PANTHER" id="PTHR45629">
    <property type="entry name" value="SNF2/RAD54 FAMILY MEMBER"/>
    <property type="match status" value="1"/>
</dbReference>
<reference evidence="2" key="1">
    <citation type="journal article" date="2023" name="G3 (Bethesda)">
        <title>Whole genome assembly and annotation of the endangered Caribbean coral Acropora cervicornis.</title>
        <authorList>
            <person name="Selwyn J.D."/>
            <person name="Vollmer S.V."/>
        </authorList>
    </citation>
    <scope>NUCLEOTIDE SEQUENCE</scope>
    <source>
        <strain evidence="2">K2</strain>
    </source>
</reference>
<dbReference type="InterPro" id="IPR014001">
    <property type="entry name" value="Helicase_ATP-bd"/>
</dbReference>
<accession>A0AAD9QYW5</accession>
<dbReference type="Proteomes" id="UP001249851">
    <property type="component" value="Unassembled WGS sequence"/>
</dbReference>
<comment type="caution">
    <text evidence="2">The sequence shown here is derived from an EMBL/GenBank/DDBJ whole genome shotgun (WGS) entry which is preliminary data.</text>
</comment>
<dbReference type="PANTHER" id="PTHR45629:SF7">
    <property type="entry name" value="DNA EXCISION REPAIR PROTEIN ERCC-6-RELATED"/>
    <property type="match status" value="1"/>
</dbReference>
<dbReference type="AlphaFoldDB" id="A0AAD9QYW5"/>
<dbReference type="Gene3D" id="3.40.50.10810">
    <property type="entry name" value="Tandem AAA-ATPase domain"/>
    <property type="match status" value="1"/>
</dbReference>
<dbReference type="SMART" id="SM00487">
    <property type="entry name" value="DEXDc"/>
    <property type="match status" value="1"/>
</dbReference>
<feature type="domain" description="Helicase ATP-binding" evidence="1">
    <location>
        <begin position="1"/>
        <end position="137"/>
    </location>
</feature>
<dbReference type="SUPFAM" id="SSF52540">
    <property type="entry name" value="P-loop containing nucleoside triphosphate hydrolases"/>
    <property type="match status" value="1"/>
</dbReference>
<organism evidence="2 3">
    <name type="scientific">Acropora cervicornis</name>
    <name type="common">Staghorn coral</name>
    <dbReference type="NCBI Taxonomy" id="6130"/>
    <lineage>
        <taxon>Eukaryota</taxon>
        <taxon>Metazoa</taxon>
        <taxon>Cnidaria</taxon>
        <taxon>Anthozoa</taxon>
        <taxon>Hexacorallia</taxon>
        <taxon>Scleractinia</taxon>
        <taxon>Astrocoeniina</taxon>
        <taxon>Acroporidae</taxon>
        <taxon>Acropora</taxon>
    </lineage>
</organism>
<protein>
    <submittedName>
        <fullName evidence="2">DNA excision repair protein ERCC-6-like 2</fullName>
    </submittedName>
</protein>
<keyword evidence="3" id="KW-1185">Reference proteome</keyword>
<gene>
    <name evidence="2" type="ORF">P5673_005748</name>
</gene>
<proteinExistence type="predicted"/>
<dbReference type="InterPro" id="IPR027417">
    <property type="entry name" value="P-loop_NTPase"/>
</dbReference>
<dbReference type="GO" id="GO:0005524">
    <property type="term" value="F:ATP binding"/>
    <property type="evidence" value="ECO:0007669"/>
    <property type="project" value="InterPro"/>
</dbReference>
<dbReference type="InterPro" id="IPR050496">
    <property type="entry name" value="SNF2_RAD54_helicase_repair"/>
</dbReference>
<dbReference type="InterPro" id="IPR038718">
    <property type="entry name" value="SNF2-like_sf"/>
</dbReference>
<name>A0AAD9QYW5_ACRCE</name>
<evidence type="ECO:0000313" key="2">
    <source>
        <dbReference type="EMBL" id="KAK2569892.1"/>
    </source>
</evidence>
<dbReference type="PROSITE" id="PS51192">
    <property type="entry name" value="HELICASE_ATP_BIND_1"/>
    <property type="match status" value="1"/>
</dbReference>
<dbReference type="Pfam" id="PF00176">
    <property type="entry name" value="SNF2-rel_dom"/>
    <property type="match status" value="1"/>
</dbReference>
<dbReference type="EMBL" id="JARQWQ010000009">
    <property type="protein sequence ID" value="KAK2569892.1"/>
    <property type="molecule type" value="Genomic_DNA"/>
</dbReference>
<sequence length="137" mass="15826">MINLVCTKSCLSFQKDSISKISDTVLIVSPGSVMYNWKEELETWGHFKMGLFHGNTKEDTLQRTLRGRLDVALTTYETMRNHLDDVNKVQWLAVIMDEVHRLKDPKSQITVAAKALRAKRRYGLTGTPLQNKLEEFW</sequence>
<reference evidence="2" key="2">
    <citation type="journal article" date="2023" name="Science">
        <title>Genomic signatures of disease resistance in endangered staghorn corals.</title>
        <authorList>
            <person name="Vollmer S.V."/>
            <person name="Selwyn J.D."/>
            <person name="Despard B.A."/>
            <person name="Roesel C.L."/>
        </authorList>
    </citation>
    <scope>NUCLEOTIDE SEQUENCE</scope>
    <source>
        <strain evidence="2">K2</strain>
    </source>
</reference>
<evidence type="ECO:0000259" key="1">
    <source>
        <dbReference type="PROSITE" id="PS51192"/>
    </source>
</evidence>
<evidence type="ECO:0000313" key="3">
    <source>
        <dbReference type="Proteomes" id="UP001249851"/>
    </source>
</evidence>